<feature type="coiled-coil region" evidence="10">
    <location>
        <begin position="1043"/>
        <end position="1096"/>
    </location>
</feature>
<proteinExistence type="predicted"/>
<name>A0A2H8TE49_9HEMI</name>
<feature type="disulfide bond" evidence="9">
    <location>
        <begin position="472"/>
        <end position="481"/>
    </location>
</feature>
<evidence type="ECO:0000259" key="14">
    <source>
        <dbReference type="PROSITE" id="PS51117"/>
    </source>
</evidence>
<feature type="coiled-coil region" evidence="10">
    <location>
        <begin position="1549"/>
        <end position="1613"/>
    </location>
</feature>
<keyword evidence="10" id="KW-0175">Coiled coil</keyword>
<dbReference type="EMBL" id="GFXV01000564">
    <property type="protein sequence ID" value="MBW12369.1"/>
    <property type="molecule type" value="Transcribed_RNA"/>
</dbReference>
<reference evidence="15" key="1">
    <citation type="submission" date="2017-10" db="EMBL/GenBank/DDBJ databases">
        <title>Transcriptome Assembly of Sugarcane Aphid Adults.</title>
        <authorList>
            <person name="Scully E.D."/>
            <person name="Palmer N.A."/>
            <person name="Geib S.M."/>
            <person name="Sarath G."/>
            <person name="Sattler S.E."/>
        </authorList>
    </citation>
    <scope>NUCLEOTIDE SEQUENCE</scope>
    <source>
        <tissue evidence="15">Whole body</tissue>
    </source>
</reference>
<keyword evidence="2" id="KW-0964">Secreted</keyword>
<feature type="domain" description="Laminin EGF-like" evidence="12">
    <location>
        <begin position="891"/>
        <end position="944"/>
    </location>
</feature>
<protein>
    <submittedName>
        <fullName evidence="15">Laminin subunit gamma-1</fullName>
    </submittedName>
</protein>
<dbReference type="FunFam" id="2.10.25.10:FF:000193">
    <property type="entry name" value="Laminin subunit gamma 1"/>
    <property type="match status" value="1"/>
</dbReference>
<dbReference type="FunFam" id="2.10.25.10:FF:000105">
    <property type="entry name" value="laminin subunit gamma-1"/>
    <property type="match status" value="1"/>
</dbReference>
<dbReference type="FunFam" id="2.10.25.10:FF:000051">
    <property type="entry name" value="Laminin subunit alpha 4"/>
    <property type="match status" value="1"/>
</dbReference>
<evidence type="ECO:0000256" key="1">
    <source>
        <dbReference type="ARBA" id="ARBA00004613"/>
    </source>
</evidence>
<dbReference type="GO" id="GO:0009888">
    <property type="term" value="P:tissue development"/>
    <property type="evidence" value="ECO:0007669"/>
    <property type="project" value="TreeGrafter"/>
</dbReference>
<evidence type="ECO:0000256" key="7">
    <source>
        <dbReference type="ARBA" id="ARBA00023292"/>
    </source>
</evidence>
<feature type="domain" description="Laminin EGF-like" evidence="12">
    <location>
        <begin position="993"/>
        <end position="1038"/>
    </location>
</feature>
<feature type="disulfide bond" evidence="9">
    <location>
        <begin position="751"/>
        <end position="760"/>
    </location>
</feature>
<evidence type="ECO:0000259" key="13">
    <source>
        <dbReference type="PROSITE" id="PS51115"/>
    </source>
</evidence>
<dbReference type="FunFam" id="2.10.25.10:FF:000758">
    <property type="entry name" value="Laminin subunit gamma 1"/>
    <property type="match status" value="1"/>
</dbReference>
<feature type="disulfide bond" evidence="9">
    <location>
        <begin position="945"/>
        <end position="957"/>
    </location>
</feature>
<dbReference type="PRINTS" id="PR00011">
    <property type="entry name" value="EGFLAMININ"/>
</dbReference>
<feature type="domain" description="Laminin N-terminal" evidence="14">
    <location>
        <begin position="49"/>
        <end position="285"/>
    </location>
</feature>
<dbReference type="Pfam" id="PF00055">
    <property type="entry name" value="Laminin_N"/>
    <property type="match status" value="1"/>
</dbReference>
<feature type="disulfide bond" evidence="9">
    <location>
        <begin position="947"/>
        <end position="964"/>
    </location>
</feature>
<dbReference type="PANTHER" id="PTHR10574">
    <property type="entry name" value="NETRIN/LAMININ-RELATED"/>
    <property type="match status" value="1"/>
</dbReference>
<dbReference type="Pfam" id="PF00052">
    <property type="entry name" value="Laminin_B"/>
    <property type="match status" value="1"/>
</dbReference>
<feature type="disulfide bond" evidence="9">
    <location>
        <begin position="993"/>
        <end position="1005"/>
    </location>
</feature>
<feature type="domain" description="Laminin EGF-like" evidence="12">
    <location>
        <begin position="945"/>
        <end position="992"/>
    </location>
</feature>
<evidence type="ECO:0000259" key="12">
    <source>
        <dbReference type="PROSITE" id="PS50027"/>
    </source>
</evidence>
<dbReference type="SUPFAM" id="SSF57196">
    <property type="entry name" value="EGF/Laminin"/>
    <property type="match status" value="9"/>
</dbReference>
<evidence type="ECO:0000256" key="9">
    <source>
        <dbReference type="PROSITE-ProRule" id="PRU00460"/>
    </source>
</evidence>
<evidence type="ECO:0000256" key="8">
    <source>
        <dbReference type="ARBA" id="ARBA00065619"/>
    </source>
</evidence>
<keyword evidence="3 11" id="KW-0732">Signal</keyword>
<dbReference type="PROSITE" id="PS01248">
    <property type="entry name" value="EGF_LAM_1"/>
    <property type="match status" value="5"/>
</dbReference>
<dbReference type="FunFam" id="2.10.25.10:FF:000067">
    <property type="entry name" value="Laminin subunit gamma 1"/>
    <property type="match status" value="2"/>
</dbReference>
<feature type="disulfide bond" evidence="9">
    <location>
        <begin position="1013"/>
        <end position="1022"/>
    </location>
</feature>
<dbReference type="InterPro" id="IPR050440">
    <property type="entry name" value="Laminin/Netrin_ECM"/>
</dbReference>
<dbReference type="OrthoDB" id="430826at2759"/>
<feature type="signal peptide" evidence="11">
    <location>
        <begin position="1"/>
        <end position="24"/>
    </location>
</feature>
<dbReference type="SMART" id="SM00281">
    <property type="entry name" value="LamB"/>
    <property type="match status" value="1"/>
</dbReference>
<dbReference type="InterPro" id="IPR002049">
    <property type="entry name" value="LE_dom"/>
</dbReference>
<evidence type="ECO:0000256" key="10">
    <source>
        <dbReference type="SAM" id="Coils"/>
    </source>
</evidence>
<dbReference type="InterPro" id="IPR008211">
    <property type="entry name" value="Laminin_N"/>
</dbReference>
<organism evidence="15">
    <name type="scientific">Melanaphis sacchari</name>
    <dbReference type="NCBI Taxonomy" id="742174"/>
    <lineage>
        <taxon>Eukaryota</taxon>
        <taxon>Metazoa</taxon>
        <taxon>Ecdysozoa</taxon>
        <taxon>Arthropoda</taxon>
        <taxon>Hexapoda</taxon>
        <taxon>Insecta</taxon>
        <taxon>Pterygota</taxon>
        <taxon>Neoptera</taxon>
        <taxon>Paraneoptera</taxon>
        <taxon>Hemiptera</taxon>
        <taxon>Sternorrhyncha</taxon>
        <taxon>Aphidomorpha</taxon>
        <taxon>Aphidoidea</taxon>
        <taxon>Aphididae</taxon>
        <taxon>Aphidini</taxon>
        <taxon>Melanaphis</taxon>
    </lineage>
</organism>
<evidence type="ECO:0000256" key="11">
    <source>
        <dbReference type="SAM" id="SignalP"/>
    </source>
</evidence>
<feature type="domain" description="Laminin IV type A" evidence="13">
    <location>
        <begin position="528"/>
        <end position="698"/>
    </location>
</feature>
<dbReference type="SMART" id="SM00181">
    <property type="entry name" value="EGF"/>
    <property type="match status" value="6"/>
</dbReference>
<evidence type="ECO:0000256" key="6">
    <source>
        <dbReference type="ARBA" id="ARBA00023180"/>
    </source>
</evidence>
<dbReference type="InterPro" id="IPR000742">
    <property type="entry name" value="EGF"/>
</dbReference>
<feature type="coiled-coil region" evidence="10">
    <location>
        <begin position="1454"/>
        <end position="1516"/>
    </location>
</feature>
<dbReference type="FunFam" id="2.10.25.10:FF:000166">
    <property type="entry name" value="laminin subunit gamma-1"/>
    <property type="match status" value="1"/>
</dbReference>
<dbReference type="SMART" id="SM00136">
    <property type="entry name" value="LamNT"/>
    <property type="match status" value="1"/>
</dbReference>
<dbReference type="CDD" id="cd00055">
    <property type="entry name" value="EGF_Lam"/>
    <property type="match status" value="8"/>
</dbReference>
<evidence type="ECO:0000256" key="2">
    <source>
        <dbReference type="ARBA" id="ARBA00022525"/>
    </source>
</evidence>
<dbReference type="InterPro" id="IPR000034">
    <property type="entry name" value="Laminin_IV"/>
</dbReference>
<feature type="chain" id="PRO_5014181819" evidence="11">
    <location>
        <begin position="25"/>
        <end position="1631"/>
    </location>
</feature>
<keyword evidence="4" id="KW-0677">Repeat</keyword>
<keyword evidence="5 9" id="KW-1015">Disulfide bond</keyword>
<feature type="coiled-coil region" evidence="10">
    <location>
        <begin position="1297"/>
        <end position="1351"/>
    </location>
</feature>
<sequence length="1631" mass="179383">MKLMSMSPLSLLLTAVVATAVVTAVPDVTIPVEPIYNTGGNQCYDEYNKPQRCIPGFENAAFGLEVEATNTCGQSGPTEFCVQSGSQVTKKTCDVCTESSHSPYYMTDFSSYANRTWWQSETMYENVQYPNQVNLTLHFGKAFDITYIRLLFYSPRPESFAIYKKSTEDGPWIPYQFYSGSCRDTYGLPDLNYIRLGEQETRAFCTSEFSDISPLTGGSVPFSTLEGRPSAKYYDSKSEFWDWVTATDVRITLDRLNTFGDEVFGDPQVLKSYFYAIADFAVGARCKCNGHASECVKSTSINGTSRRVCRCEHNTAGPDCNECLPFFNDAPWSRATALNAHECKECNCNEFSHRCFFDKELYDRTGHGGHCLDCAGNRDGANCERCKENYYQRKGDTHCSPCECNEVGSWSLQCNAEGKCQCRAGVAGDKCDRCAENHFDFGPTGCKPCGCTVAGSLDNEPRCEAENGNCICKENVEGIQCNKCKPGFFNLDEDNLFGCTPCFCYGHSSVCQSASGYSRVSIESTFVRGNERWNGSDIYGRTVLPVHSPFKQSLEISSPSKDAVYLLAPDKFLGDQRSSYNHDLTFKLSIGENSPDPTINDIILEGGAGLRITQAIFGQGNTLPSDTPKMYKFRLHENPDYGWQPRLSPRDFFGVLSNLTAIKIRGTYSDRGVGFLDDVSLQTARRGAPGLPANWVEMCTCPEGYIGQFCESCAPGSRHEPTSGGPFSPCVPCNCHGHASICDADTGRCICQHNTAGENCDRCAKGYYGNALQGTALDCKLCPCPNQGSCVLIGEDTVICLECPKGYGGPRCDICSDGYFGDPTGKNGPISICKSCDCNSNVDPNGIGNCNRTTGECLKCIYNTGGAQCDQCLPGYFGDALAPEKGDCKPCDCYHLGTTETGFGPLACDQLTGQCQCKPHVIGVNCDQCEPGHFNIASGDGCQSCECDAVGSVNNTCDSNTGQCICRPGVTGKKCDACEPFHYGFSVEGCKSCACDSIGSVSLQCDANGQCPCLENVEGRRCDQCKENKYDRQRGCVDCPACYNLVQDAVSSHRENLKKLEDVLKNINNNPTVIIDEDFEQKLKEVQSHVDELEQNAKLATGGNIPTSDKLISLQSQIKEIQDLMAQTSNWTTLAEEKSLQAENNIMNIEKMNDKSANTLKRALEYIETEGATSLLKAISKSNELGQQSDQMSEIAREARTFLMLKEQEIEKMKVTAAQAVKISSEAFNITRDAINQQKNISDELKSLDTEVNYVKDKLNTIITQANEAQELVTMVNNDSLSIYRDIYAINLPDVNITVMKQNISNLNAEVESIKNDLKMQGTDVNIMNLIKEVAEELQQSEITLAQGEKQQRTRENYLAQANASYEKADEAVKLGVRILEEAQQTLSTLQAFDKQVQDSKKNATEALEQVPEIKQLIEEANDNTIRAQEALSGAESGALAARDTAKNAQTTYADQALEDSNKTKKAAEELASEVHKLYDESVGQIKRVENTAERLKDAETQFEQDQKSIDDAKTKIGQAKTSASESKKMVDKALQDVEQISKELLDLADSDTNKLSLLNTRLEMAEQELLNAELDKKIAAINSAKISQAQLINKLKEDIKSLTNDVKNIEAIRLALPSGCWKKTNIEELR</sequence>
<dbReference type="PROSITE" id="PS51117">
    <property type="entry name" value="LAMININ_NTER"/>
    <property type="match status" value="1"/>
</dbReference>
<dbReference type="Gene3D" id="2.10.25.10">
    <property type="entry name" value="Laminin"/>
    <property type="match status" value="9"/>
</dbReference>
<dbReference type="FunFam" id="2.60.120.260:FF:000018">
    <property type="entry name" value="Laminin subunit gamma 1"/>
    <property type="match status" value="1"/>
</dbReference>
<feature type="disulfide bond" evidence="9">
    <location>
        <begin position="422"/>
        <end position="431"/>
    </location>
</feature>
<dbReference type="PANTHER" id="PTHR10574:SF435">
    <property type="entry name" value="LAMININ SUBUNIT GAMMA-1"/>
    <property type="match status" value="1"/>
</dbReference>
<dbReference type="GO" id="GO:0048731">
    <property type="term" value="P:system development"/>
    <property type="evidence" value="ECO:0007669"/>
    <property type="project" value="UniProtKB-ARBA"/>
</dbReference>
<feature type="domain" description="Laminin EGF-like" evidence="12">
    <location>
        <begin position="733"/>
        <end position="781"/>
    </location>
</feature>
<evidence type="ECO:0000313" key="15">
    <source>
        <dbReference type="EMBL" id="MBW12369.1"/>
    </source>
</evidence>
<dbReference type="PROSITE" id="PS50027">
    <property type="entry name" value="EGF_LAM_2"/>
    <property type="match status" value="7"/>
</dbReference>
<comment type="subcellular location">
    <subcellularLocation>
        <location evidence="1">Secreted</location>
    </subcellularLocation>
</comment>
<feature type="disulfide bond" evidence="9">
    <location>
        <begin position="966"/>
        <end position="975"/>
    </location>
</feature>
<feature type="disulfide bond" evidence="9">
    <location>
        <begin position="917"/>
        <end position="926"/>
    </location>
</feature>
<dbReference type="PROSITE" id="PS51115">
    <property type="entry name" value="LAMININ_IVA"/>
    <property type="match status" value="1"/>
</dbReference>
<feature type="domain" description="Laminin EGF-like" evidence="12">
    <location>
        <begin position="449"/>
        <end position="501"/>
    </location>
</feature>
<feature type="coiled-coil region" evidence="10">
    <location>
        <begin position="1390"/>
        <end position="1424"/>
    </location>
</feature>
<comment type="subunit">
    <text evidence="8">Laminin is a complex glycoprotein, consisting of three different polypeptide chains (alpha, beta, gamma), which are bound to each other by disulfide bonds into a cross-shaped molecule comprising one long and three short arms with globules at each end.</text>
</comment>
<dbReference type="SMART" id="SM00180">
    <property type="entry name" value="EGF_Lam"/>
    <property type="match status" value="10"/>
</dbReference>
<dbReference type="GO" id="GO:0005576">
    <property type="term" value="C:extracellular region"/>
    <property type="evidence" value="ECO:0007669"/>
    <property type="project" value="UniProtKB-SubCell"/>
</dbReference>
<feature type="domain" description="Laminin EGF-like" evidence="12">
    <location>
        <begin position="402"/>
        <end position="448"/>
    </location>
</feature>
<dbReference type="Pfam" id="PF00053">
    <property type="entry name" value="EGF_laminin"/>
    <property type="match status" value="10"/>
</dbReference>
<feature type="disulfide bond" evidence="9">
    <location>
        <begin position="860"/>
        <end position="869"/>
    </location>
</feature>
<evidence type="ECO:0000256" key="4">
    <source>
        <dbReference type="ARBA" id="ARBA00022737"/>
    </source>
</evidence>
<feature type="disulfide bond" evidence="9">
    <location>
        <begin position="402"/>
        <end position="414"/>
    </location>
</feature>
<gene>
    <name evidence="15" type="primary">LanB2_2</name>
</gene>
<evidence type="ECO:0000256" key="3">
    <source>
        <dbReference type="ARBA" id="ARBA00022729"/>
    </source>
</evidence>
<accession>A0A2H8TE49</accession>
<dbReference type="FunFam" id="2.10.25.10:FF:000224">
    <property type="entry name" value="Usherin"/>
    <property type="match status" value="1"/>
</dbReference>
<dbReference type="GO" id="GO:0009887">
    <property type="term" value="P:animal organ morphogenesis"/>
    <property type="evidence" value="ECO:0007669"/>
    <property type="project" value="TreeGrafter"/>
</dbReference>
<keyword evidence="7 9" id="KW-0424">Laminin EGF-like domain</keyword>
<evidence type="ECO:0000256" key="5">
    <source>
        <dbReference type="ARBA" id="ARBA00023157"/>
    </source>
</evidence>
<comment type="caution">
    <text evidence="9">Lacks conserved residue(s) required for the propagation of feature annotation.</text>
</comment>
<keyword evidence="6" id="KW-0325">Glycoprotein</keyword>
<feature type="domain" description="Laminin EGF-like" evidence="12">
    <location>
        <begin position="836"/>
        <end position="890"/>
    </location>
</feature>
<dbReference type="Gene3D" id="2.60.120.260">
    <property type="entry name" value="Galactose-binding domain-like"/>
    <property type="match status" value="1"/>
</dbReference>